<dbReference type="PROSITE" id="PS50968">
    <property type="entry name" value="BIOTINYL_LIPOYL"/>
    <property type="match status" value="3"/>
</dbReference>
<feature type="domain" description="Lipoyl-binding" evidence="11">
    <location>
        <begin position="215"/>
        <end position="289"/>
    </location>
</feature>
<feature type="domain" description="Peripheral subunit-binding (PSBD)" evidence="12">
    <location>
        <begin position="333"/>
        <end position="370"/>
    </location>
</feature>
<dbReference type="InterPro" id="IPR023213">
    <property type="entry name" value="CAT-like_dom_sf"/>
</dbReference>
<dbReference type="EC" id="2.3.1.12" evidence="9"/>
<dbReference type="Pfam" id="PF02817">
    <property type="entry name" value="E3_binding"/>
    <property type="match status" value="1"/>
</dbReference>
<dbReference type="InterPro" id="IPR006256">
    <property type="entry name" value="AcTrfase_Pyrv_DH_cplx"/>
</dbReference>
<feature type="region of interest" description="Disordered" evidence="10">
    <location>
        <begin position="86"/>
        <end position="109"/>
    </location>
</feature>
<accession>A0A1H6TVN1</accession>
<dbReference type="InterPro" id="IPR050743">
    <property type="entry name" value="2-oxoacid_DH_E2_comp"/>
</dbReference>
<dbReference type="Gene3D" id="3.30.559.10">
    <property type="entry name" value="Chloramphenicol acetyltransferase-like domain"/>
    <property type="match status" value="1"/>
</dbReference>
<dbReference type="GO" id="GO:0005737">
    <property type="term" value="C:cytoplasm"/>
    <property type="evidence" value="ECO:0007669"/>
    <property type="project" value="TreeGrafter"/>
</dbReference>
<feature type="region of interest" description="Disordered" evidence="10">
    <location>
        <begin position="296"/>
        <end position="333"/>
    </location>
</feature>
<dbReference type="FunFam" id="3.30.559.10:FF:000004">
    <property type="entry name" value="Acetyltransferase component of pyruvate dehydrogenase complex"/>
    <property type="match status" value="1"/>
</dbReference>
<evidence type="ECO:0000313" key="13">
    <source>
        <dbReference type="EMBL" id="SEI79802.1"/>
    </source>
</evidence>
<dbReference type="NCBIfam" id="TIGR01348">
    <property type="entry name" value="PDHac_trf_long"/>
    <property type="match status" value="1"/>
</dbReference>
<dbReference type="SUPFAM" id="SSF51230">
    <property type="entry name" value="Single hybrid motif"/>
    <property type="match status" value="3"/>
</dbReference>
<keyword evidence="13" id="KW-0670">Pyruvate</keyword>
<name>A0A1H6TVN1_9GAMM</name>
<evidence type="ECO:0000259" key="12">
    <source>
        <dbReference type="PROSITE" id="PS51826"/>
    </source>
</evidence>
<dbReference type="PROSITE" id="PS51826">
    <property type="entry name" value="PSBD"/>
    <property type="match status" value="1"/>
</dbReference>
<evidence type="ECO:0000256" key="5">
    <source>
        <dbReference type="ARBA" id="ARBA00022823"/>
    </source>
</evidence>
<dbReference type="InterPro" id="IPR003016">
    <property type="entry name" value="2-oxoA_DH_lipoyl-BS"/>
</dbReference>
<dbReference type="PANTHER" id="PTHR43178:SF2">
    <property type="entry name" value="DIHYDROLIPOYLLYSINE-RESIDUE ACETYLTRANSFERASE COMPONENT OF PYRUVATE DEHYDROGENASE COMPLEX"/>
    <property type="match status" value="1"/>
</dbReference>
<dbReference type="CDD" id="cd06849">
    <property type="entry name" value="lipoyl_domain"/>
    <property type="match status" value="3"/>
</dbReference>
<dbReference type="Gene3D" id="4.10.320.10">
    <property type="entry name" value="E3-binding domain"/>
    <property type="match status" value="1"/>
</dbReference>
<dbReference type="Gene3D" id="2.40.50.100">
    <property type="match status" value="3"/>
</dbReference>
<evidence type="ECO:0000259" key="11">
    <source>
        <dbReference type="PROSITE" id="PS50968"/>
    </source>
</evidence>
<comment type="cofactor">
    <cofactor evidence="9">
        <name>(R)-lipoate</name>
        <dbReference type="ChEBI" id="CHEBI:83088"/>
    </cofactor>
    <text evidence="9">Binds 3 lipoyl cofactors covalently.</text>
</comment>
<evidence type="ECO:0000256" key="10">
    <source>
        <dbReference type="SAM" id="MobiDB-lite"/>
    </source>
</evidence>
<feature type="compositionally biased region" description="Low complexity" evidence="10">
    <location>
        <begin position="88"/>
        <end position="109"/>
    </location>
</feature>
<dbReference type="GO" id="GO:0045254">
    <property type="term" value="C:pyruvate dehydrogenase complex"/>
    <property type="evidence" value="ECO:0007669"/>
    <property type="project" value="UniProtKB-UniRule"/>
</dbReference>
<dbReference type="EMBL" id="FNYH01000010">
    <property type="protein sequence ID" value="SEI79802.1"/>
    <property type="molecule type" value="Genomic_DNA"/>
</dbReference>
<evidence type="ECO:0000256" key="3">
    <source>
        <dbReference type="ARBA" id="ARBA00022679"/>
    </source>
</evidence>
<dbReference type="InterPro" id="IPR011053">
    <property type="entry name" value="Single_hybrid_motif"/>
</dbReference>
<dbReference type="FunFam" id="2.40.50.100:FF:000009">
    <property type="entry name" value="Acetyltransferase component of pyruvate dehydrogenase complex"/>
    <property type="match status" value="2"/>
</dbReference>
<dbReference type="PROSITE" id="PS00189">
    <property type="entry name" value="LIPOYL"/>
    <property type="match status" value="3"/>
</dbReference>
<dbReference type="Pfam" id="PF00198">
    <property type="entry name" value="2-oxoacid_dh"/>
    <property type="match status" value="1"/>
</dbReference>
<feature type="region of interest" description="Disordered" evidence="10">
    <location>
        <begin position="194"/>
        <end position="219"/>
    </location>
</feature>
<dbReference type="Proteomes" id="UP000242999">
    <property type="component" value="Unassembled WGS sequence"/>
</dbReference>
<dbReference type="SUPFAM" id="SSF47005">
    <property type="entry name" value="Peripheral subunit-binding domain of 2-oxo acid dehydrogenase complex"/>
    <property type="match status" value="1"/>
</dbReference>
<feature type="domain" description="Lipoyl-binding" evidence="11">
    <location>
        <begin position="111"/>
        <end position="185"/>
    </location>
</feature>
<keyword evidence="14" id="KW-1185">Reference proteome</keyword>
<feature type="compositionally biased region" description="Low complexity" evidence="10">
    <location>
        <begin position="300"/>
        <end position="327"/>
    </location>
</feature>
<dbReference type="InterPro" id="IPR036625">
    <property type="entry name" value="E3-bd_dom_sf"/>
</dbReference>
<evidence type="ECO:0000256" key="7">
    <source>
        <dbReference type="ARBA" id="ARBA00025211"/>
    </source>
</evidence>
<evidence type="ECO:0000256" key="2">
    <source>
        <dbReference type="ARBA" id="ARBA00011484"/>
    </source>
</evidence>
<feature type="compositionally biased region" description="Low complexity" evidence="10">
    <location>
        <begin position="195"/>
        <end position="214"/>
    </location>
</feature>
<sequence>MSTQTVKVPDLGGHAEVSVIEINVAVGDQITAEQTLITLETDKATMEVPAPNAGRVTQILLKEGAQVAEGAEILVLESASPVEEVEKASAPSASPAASTPATPAASAPAGRQAIEVPDLGGHEAVEIIEVLVQVGDQVQAEDTLITLETDKATMDIPAPQAGQVVEFSVKVGDKVSTGDILGYLSQAAEAPASDTPVAAANTPAAPSASPTAPSRQAVQVPDLSGHADVPVIEINAQVGDQLKAEDALITLETDKATMEIPCPQAGVLVELCIKEGDTVNVGDVIAYLETQVAETRPTEPAAVASSAPTNPAPTKAPVAAPASAPTAKKSRVHAGPAVRLLAREFGVDLADVTGSGPKNRILKEDVQAYVKAVLQQSKQAPKAASTASPQGAGIPPIPTPDFSQFGPIEEKPMGRLLKAGAVNLHRSWLNVPHVTQFDQADISGLEDFRKSMKAEAERQGAKLTPLPFILKACAYALRAYPQFNVSLGAGGDTLIWKDYVNIGFAVDTPDGLLVPVLKDVDKKGIIELAKESSDLAARAQKKQLKPLDMQGGCFTISSLGSIGGTAFTPIVNAPEVAILGVSKASMQPVWDGKAFQPRLMLPLSLSYDHRAINGADAARFAALVANLLGDIRRLLM</sequence>
<dbReference type="InterPro" id="IPR004167">
    <property type="entry name" value="PSBD"/>
</dbReference>
<evidence type="ECO:0000256" key="9">
    <source>
        <dbReference type="RuleBase" id="RU361137"/>
    </source>
</evidence>
<evidence type="ECO:0000256" key="6">
    <source>
        <dbReference type="ARBA" id="ARBA00023315"/>
    </source>
</evidence>
<proteinExistence type="inferred from homology"/>
<feature type="domain" description="Lipoyl-binding" evidence="11">
    <location>
        <begin position="3"/>
        <end position="77"/>
    </location>
</feature>
<dbReference type="AlphaFoldDB" id="A0A1H6TVN1"/>
<comment type="function">
    <text evidence="7">The pyruvate dehydrogenase complex catalyzes the overall conversion of pyruvate to acetyl-CoA and CO(2). It contains multiple copies of three enzymatic components: pyruvate dehydrogenase (E1), dihydrolipoamide acetyltransferase (E2) and lipoamide dehydrogenase (E3).</text>
</comment>
<dbReference type="GO" id="GO:0031405">
    <property type="term" value="F:lipoic acid binding"/>
    <property type="evidence" value="ECO:0007669"/>
    <property type="project" value="TreeGrafter"/>
</dbReference>
<dbReference type="InterPro" id="IPR000089">
    <property type="entry name" value="Biotin_lipoyl"/>
</dbReference>
<evidence type="ECO:0000256" key="8">
    <source>
        <dbReference type="ARBA" id="ARBA00048370"/>
    </source>
</evidence>
<dbReference type="InterPro" id="IPR001078">
    <property type="entry name" value="2-oxoacid_DH_actylTfrase"/>
</dbReference>
<dbReference type="GO" id="GO:0004742">
    <property type="term" value="F:dihydrolipoyllysine-residue acetyltransferase activity"/>
    <property type="evidence" value="ECO:0007669"/>
    <property type="project" value="UniProtKB-UniRule"/>
</dbReference>
<dbReference type="PANTHER" id="PTHR43178">
    <property type="entry name" value="DIHYDROLIPOAMIDE ACETYLTRANSFERASE COMPONENT OF PYRUVATE DEHYDROGENASE COMPLEX"/>
    <property type="match status" value="1"/>
</dbReference>
<evidence type="ECO:0000256" key="4">
    <source>
        <dbReference type="ARBA" id="ARBA00022737"/>
    </source>
</evidence>
<keyword evidence="3 9" id="KW-0808">Transferase</keyword>
<dbReference type="NCBIfam" id="NF008814">
    <property type="entry name" value="PRK11854.1"/>
    <property type="match status" value="1"/>
</dbReference>
<comment type="subunit">
    <text evidence="2 9">Forms a 24-polypeptide structural core with octahedral symmetry.</text>
</comment>
<dbReference type="GO" id="GO:0006086">
    <property type="term" value="P:pyruvate decarboxylation to acetyl-CoA"/>
    <property type="evidence" value="ECO:0007669"/>
    <property type="project" value="UniProtKB-UniRule"/>
</dbReference>
<dbReference type="SUPFAM" id="SSF52777">
    <property type="entry name" value="CoA-dependent acyltransferases"/>
    <property type="match status" value="1"/>
</dbReference>
<keyword evidence="4" id="KW-0677">Repeat</keyword>
<dbReference type="Pfam" id="PF00364">
    <property type="entry name" value="Biotin_lipoyl"/>
    <property type="match status" value="3"/>
</dbReference>
<dbReference type="OrthoDB" id="9805770at2"/>
<evidence type="ECO:0000256" key="1">
    <source>
        <dbReference type="ARBA" id="ARBA00007317"/>
    </source>
</evidence>
<evidence type="ECO:0000313" key="14">
    <source>
        <dbReference type="Proteomes" id="UP000242999"/>
    </source>
</evidence>
<protein>
    <recommendedName>
        <fullName evidence="9">Acetyltransferase component of pyruvate dehydrogenase complex</fullName>
        <ecNumber evidence="9">2.3.1.12</ecNumber>
    </recommendedName>
</protein>
<reference evidence="14" key="1">
    <citation type="submission" date="2016-10" db="EMBL/GenBank/DDBJ databases">
        <authorList>
            <person name="Varghese N."/>
            <person name="Submissions S."/>
        </authorList>
    </citation>
    <scope>NUCLEOTIDE SEQUENCE [LARGE SCALE GENOMIC DNA]</scope>
    <source>
        <strain evidence="14">DSM 7165</strain>
    </source>
</reference>
<keyword evidence="6 9" id="KW-0012">Acyltransferase</keyword>
<dbReference type="STRING" id="64971.SAMN05421831_110111"/>
<gene>
    <name evidence="13" type="ORF">SAMN05421831_110111</name>
</gene>
<organism evidence="13 14">
    <name type="scientific">Allopseudospirillum japonicum</name>
    <dbReference type="NCBI Taxonomy" id="64971"/>
    <lineage>
        <taxon>Bacteria</taxon>
        <taxon>Pseudomonadati</taxon>
        <taxon>Pseudomonadota</taxon>
        <taxon>Gammaproteobacteria</taxon>
        <taxon>Oceanospirillales</taxon>
        <taxon>Oceanospirillaceae</taxon>
        <taxon>Allopseudospirillum</taxon>
    </lineage>
</organism>
<keyword evidence="5 9" id="KW-0450">Lipoyl</keyword>
<dbReference type="RefSeq" id="WP_093311227.1">
    <property type="nucleotide sequence ID" value="NZ_FNYH01000010.1"/>
</dbReference>
<comment type="catalytic activity">
    <reaction evidence="8 9">
        <text>N(6)-[(R)-dihydrolipoyl]-L-lysyl-[protein] + acetyl-CoA = N(6)-[(R)-S(8)-acetyldihydrolipoyl]-L-lysyl-[protein] + CoA</text>
        <dbReference type="Rhea" id="RHEA:17017"/>
        <dbReference type="Rhea" id="RHEA-COMP:10475"/>
        <dbReference type="Rhea" id="RHEA-COMP:10478"/>
        <dbReference type="ChEBI" id="CHEBI:57287"/>
        <dbReference type="ChEBI" id="CHEBI:57288"/>
        <dbReference type="ChEBI" id="CHEBI:83100"/>
        <dbReference type="ChEBI" id="CHEBI:83111"/>
        <dbReference type="EC" id="2.3.1.12"/>
    </reaction>
</comment>
<comment type="similarity">
    <text evidence="1 9">Belongs to the 2-oxoacid dehydrogenase family.</text>
</comment>